<dbReference type="InterPro" id="IPR029058">
    <property type="entry name" value="AB_hydrolase_fold"/>
</dbReference>
<accession>A0AAV2SMZ3</accession>
<evidence type="ECO:0000313" key="3">
    <source>
        <dbReference type="Proteomes" id="UP001497623"/>
    </source>
</evidence>
<dbReference type="AlphaFoldDB" id="A0AAV2SMZ3"/>
<dbReference type="GO" id="GO:0017171">
    <property type="term" value="F:serine hydrolase activity"/>
    <property type="evidence" value="ECO:0007669"/>
    <property type="project" value="TreeGrafter"/>
</dbReference>
<dbReference type="Pfam" id="PF00561">
    <property type="entry name" value="Abhydrolase_1"/>
    <property type="match status" value="1"/>
</dbReference>
<sequence>RLCTSIRCLRDLHTSKISQAKVQLNNVNINYEIFGSGKKVAICLPGALGTHKSDFGPQLQSLAGDEVTLVAWDPPGYGDSRPPPRNFTLDFLNKDAALADQMMKHLGYDKYSVLGWSDGGITGMILAAAFPDSVEKLIIWGANAYLTDQDIKIYNGIRDINKWSARMRAPLEATYGVDYFKNLWEGWVDTFIAIHKEKNGDLCMGDLANINCSTLIIHGVKDPMVPIEHADFLHKNIKGSRLILMEEGKHNLHLRYANEFNRMVLDFLE</sequence>
<dbReference type="Proteomes" id="UP001497623">
    <property type="component" value="Unassembled WGS sequence"/>
</dbReference>
<organism evidence="2 3">
    <name type="scientific">Meganyctiphanes norvegica</name>
    <name type="common">Northern krill</name>
    <name type="synonym">Thysanopoda norvegica</name>
    <dbReference type="NCBI Taxonomy" id="48144"/>
    <lineage>
        <taxon>Eukaryota</taxon>
        <taxon>Metazoa</taxon>
        <taxon>Ecdysozoa</taxon>
        <taxon>Arthropoda</taxon>
        <taxon>Crustacea</taxon>
        <taxon>Multicrustacea</taxon>
        <taxon>Malacostraca</taxon>
        <taxon>Eumalacostraca</taxon>
        <taxon>Eucarida</taxon>
        <taxon>Euphausiacea</taxon>
        <taxon>Euphausiidae</taxon>
        <taxon>Meganyctiphanes</taxon>
    </lineage>
</organism>
<dbReference type="PANTHER" id="PTHR46331">
    <property type="entry name" value="VALACYCLOVIR HYDROLASE"/>
    <property type="match status" value="1"/>
</dbReference>
<gene>
    <name evidence="2" type="ORF">MNOR_LOCUS37630</name>
</gene>
<keyword evidence="3" id="KW-1185">Reference proteome</keyword>
<evidence type="ECO:0000259" key="1">
    <source>
        <dbReference type="Pfam" id="PF00561"/>
    </source>
</evidence>
<proteinExistence type="predicted"/>
<reference evidence="2 3" key="1">
    <citation type="submission" date="2024-05" db="EMBL/GenBank/DDBJ databases">
        <authorList>
            <person name="Wallberg A."/>
        </authorList>
    </citation>
    <scope>NUCLEOTIDE SEQUENCE [LARGE SCALE GENOMIC DNA]</scope>
</reference>
<name>A0AAV2SMZ3_MEGNR</name>
<dbReference type="Gene3D" id="3.40.50.1820">
    <property type="entry name" value="alpha/beta hydrolase"/>
    <property type="match status" value="1"/>
</dbReference>
<comment type="caution">
    <text evidence="2">The sequence shown here is derived from an EMBL/GenBank/DDBJ whole genome shotgun (WGS) entry which is preliminary data.</text>
</comment>
<protein>
    <recommendedName>
        <fullName evidence="1">AB hydrolase-1 domain-containing protein</fullName>
    </recommendedName>
</protein>
<feature type="domain" description="AB hydrolase-1" evidence="1">
    <location>
        <begin position="42"/>
        <end position="150"/>
    </location>
</feature>
<feature type="non-terminal residue" evidence="2">
    <location>
        <position position="1"/>
    </location>
</feature>
<evidence type="ECO:0000313" key="2">
    <source>
        <dbReference type="EMBL" id="CAL4201711.1"/>
    </source>
</evidence>
<dbReference type="InterPro" id="IPR000073">
    <property type="entry name" value="AB_hydrolase_1"/>
</dbReference>
<dbReference type="EMBL" id="CAXKWB010077637">
    <property type="protein sequence ID" value="CAL4201711.1"/>
    <property type="molecule type" value="Genomic_DNA"/>
</dbReference>
<dbReference type="PANTHER" id="PTHR46331:SF2">
    <property type="entry name" value="VALACYCLOVIR HYDROLASE"/>
    <property type="match status" value="1"/>
</dbReference>
<dbReference type="SUPFAM" id="SSF53474">
    <property type="entry name" value="alpha/beta-Hydrolases"/>
    <property type="match status" value="1"/>
</dbReference>